<comment type="caution">
    <text evidence="2">The sequence shown here is derived from an EMBL/GenBank/DDBJ whole genome shotgun (WGS) entry which is preliminary data.</text>
</comment>
<organism evidence="2 3">
    <name type="scientific">Paenibacillus taichungensis</name>
    <dbReference type="NCBI Taxonomy" id="484184"/>
    <lineage>
        <taxon>Bacteria</taxon>
        <taxon>Bacillati</taxon>
        <taxon>Bacillota</taxon>
        <taxon>Bacilli</taxon>
        <taxon>Bacillales</taxon>
        <taxon>Paenibacillaceae</taxon>
        <taxon>Paenibacillus</taxon>
    </lineage>
</organism>
<evidence type="ECO:0000313" key="2">
    <source>
        <dbReference type="EMBL" id="RAW15106.1"/>
    </source>
</evidence>
<gene>
    <name evidence="2" type="ORF">DC345_13760</name>
</gene>
<dbReference type="AlphaFoldDB" id="A0A329QSQ0"/>
<dbReference type="Gene3D" id="3.90.1200.10">
    <property type="match status" value="1"/>
</dbReference>
<dbReference type="Pfam" id="PF01636">
    <property type="entry name" value="APH"/>
    <property type="match status" value="1"/>
</dbReference>
<dbReference type="SUPFAM" id="SSF56112">
    <property type="entry name" value="Protein kinase-like (PK-like)"/>
    <property type="match status" value="1"/>
</dbReference>
<dbReference type="RefSeq" id="WP_113053579.1">
    <property type="nucleotide sequence ID" value="NZ_QEVW01000008.1"/>
</dbReference>
<dbReference type="Proteomes" id="UP000250642">
    <property type="component" value="Unassembled WGS sequence"/>
</dbReference>
<proteinExistence type="predicted"/>
<dbReference type="InterPro" id="IPR002575">
    <property type="entry name" value="Aminoglycoside_PTrfase"/>
</dbReference>
<reference evidence="2 3" key="1">
    <citation type="submission" date="2018-04" db="EMBL/GenBank/DDBJ databases">
        <title>Paenibacillus taichungensis Genome sequencing and assembly.</title>
        <authorList>
            <person name="Xu J."/>
            <person name="Rensing C."/>
            <person name="Mazhar H.S."/>
        </authorList>
    </citation>
    <scope>NUCLEOTIDE SEQUENCE [LARGE SCALE GENOMIC DNA]</scope>
    <source>
        <strain evidence="2 3">NC1</strain>
    </source>
</reference>
<evidence type="ECO:0000313" key="3">
    <source>
        <dbReference type="Proteomes" id="UP000250642"/>
    </source>
</evidence>
<protein>
    <recommendedName>
        <fullName evidence="1">Aminoglycoside phosphotransferase domain-containing protein</fullName>
    </recommendedName>
</protein>
<feature type="domain" description="Aminoglycoside phosphotransferase" evidence="1">
    <location>
        <begin position="184"/>
        <end position="243"/>
    </location>
</feature>
<dbReference type="EMBL" id="QEVW01000008">
    <property type="protein sequence ID" value="RAW15106.1"/>
    <property type="molecule type" value="Genomic_DNA"/>
</dbReference>
<evidence type="ECO:0000259" key="1">
    <source>
        <dbReference type="Pfam" id="PF01636"/>
    </source>
</evidence>
<sequence length="318" mass="36881">MSKKSITVQALIEQTINQYVSSDAHILSMESNPIQLGLQAVELLRHHIEFLVNGVQKDISLITKKATFIERSALTRLFSQGANVPFSLTSEPHTEDRSLICIQDVDYQTDYSHLDMDLLQNKELRALAYIHGTNMGLKKEMPWIPTVDRNHIIDMMENRWKPSWNAAIENPAFIAEFGLPIISEIEAVASTIVDDLEVLIRDEHMHTMIHNDLNPGNVLVHNNEDVYFIDWEEARYGSLFFDIPLRCSHMRQVDIYREALSSHGYDIPQDQFEKYFSLASRYLGIRYMSWNLGVWEQHSYAKDDLKKYMKMVTQPLFS</sequence>
<accession>A0A329QSQ0</accession>
<dbReference type="InterPro" id="IPR011009">
    <property type="entry name" value="Kinase-like_dom_sf"/>
</dbReference>
<name>A0A329QSQ0_9BACL</name>